<accession>A0A0D7AUM3</accession>
<dbReference type="OrthoDB" id="2417635at2759"/>
<dbReference type="Proteomes" id="UP000054007">
    <property type="component" value="Unassembled WGS sequence"/>
</dbReference>
<dbReference type="Pfam" id="PF13358">
    <property type="entry name" value="DDE_3"/>
    <property type="match status" value="1"/>
</dbReference>
<evidence type="ECO:0000259" key="1">
    <source>
        <dbReference type="Pfam" id="PF13358"/>
    </source>
</evidence>
<keyword evidence="3" id="KW-1185">Reference proteome</keyword>
<gene>
    <name evidence="2" type="ORF">CYLTODRAFT_334300</name>
</gene>
<feature type="non-terminal residue" evidence="2">
    <location>
        <position position="1"/>
    </location>
</feature>
<reference evidence="2 3" key="1">
    <citation type="journal article" date="2015" name="Fungal Genet. Biol.">
        <title>Evolution of novel wood decay mechanisms in Agaricales revealed by the genome sequences of Fistulina hepatica and Cylindrobasidium torrendii.</title>
        <authorList>
            <person name="Floudas D."/>
            <person name="Held B.W."/>
            <person name="Riley R."/>
            <person name="Nagy L.G."/>
            <person name="Koehler G."/>
            <person name="Ransdell A.S."/>
            <person name="Younus H."/>
            <person name="Chow J."/>
            <person name="Chiniquy J."/>
            <person name="Lipzen A."/>
            <person name="Tritt A."/>
            <person name="Sun H."/>
            <person name="Haridas S."/>
            <person name="LaButti K."/>
            <person name="Ohm R.A."/>
            <person name="Kues U."/>
            <person name="Blanchette R.A."/>
            <person name="Grigoriev I.V."/>
            <person name="Minto R.E."/>
            <person name="Hibbett D.S."/>
        </authorList>
    </citation>
    <scope>NUCLEOTIDE SEQUENCE [LARGE SCALE GENOMIC DNA]</scope>
    <source>
        <strain evidence="2 3">FP15055 ss-10</strain>
    </source>
</reference>
<evidence type="ECO:0000313" key="3">
    <source>
        <dbReference type="Proteomes" id="UP000054007"/>
    </source>
</evidence>
<dbReference type="InterPro" id="IPR036397">
    <property type="entry name" value="RNaseH_sf"/>
</dbReference>
<dbReference type="AlphaFoldDB" id="A0A0D7AUM3"/>
<organism evidence="2 3">
    <name type="scientific">Cylindrobasidium torrendii FP15055 ss-10</name>
    <dbReference type="NCBI Taxonomy" id="1314674"/>
    <lineage>
        <taxon>Eukaryota</taxon>
        <taxon>Fungi</taxon>
        <taxon>Dikarya</taxon>
        <taxon>Basidiomycota</taxon>
        <taxon>Agaricomycotina</taxon>
        <taxon>Agaricomycetes</taxon>
        <taxon>Agaricomycetidae</taxon>
        <taxon>Agaricales</taxon>
        <taxon>Marasmiineae</taxon>
        <taxon>Physalacriaceae</taxon>
        <taxon>Cylindrobasidium</taxon>
    </lineage>
</organism>
<dbReference type="STRING" id="1314674.A0A0D7AUM3"/>
<evidence type="ECO:0000313" key="2">
    <source>
        <dbReference type="EMBL" id="KIY60991.1"/>
    </source>
</evidence>
<dbReference type="EMBL" id="KN881112">
    <property type="protein sequence ID" value="KIY60991.1"/>
    <property type="molecule type" value="Genomic_DNA"/>
</dbReference>
<feature type="non-terminal residue" evidence="2">
    <location>
        <position position="68"/>
    </location>
</feature>
<sequence length="68" mass="7795">TAARYLEQVLEGQISQFWPKLKAERPQLRFMHDGAPSHSAKVTQRWLADHSIEILPHPPNSPDLNPIE</sequence>
<name>A0A0D7AUM3_9AGAR</name>
<feature type="domain" description="Tc1-like transposase DDE" evidence="1">
    <location>
        <begin position="12"/>
        <end position="68"/>
    </location>
</feature>
<dbReference type="GO" id="GO:0003676">
    <property type="term" value="F:nucleic acid binding"/>
    <property type="evidence" value="ECO:0007669"/>
    <property type="project" value="InterPro"/>
</dbReference>
<dbReference type="InterPro" id="IPR038717">
    <property type="entry name" value="Tc1-like_DDE_dom"/>
</dbReference>
<proteinExistence type="predicted"/>
<protein>
    <recommendedName>
        <fullName evidence="1">Tc1-like transposase DDE domain-containing protein</fullName>
    </recommendedName>
</protein>
<dbReference type="Gene3D" id="3.30.420.10">
    <property type="entry name" value="Ribonuclease H-like superfamily/Ribonuclease H"/>
    <property type="match status" value="1"/>
</dbReference>